<keyword evidence="1" id="KW-0812">Transmembrane</keyword>
<dbReference type="AlphaFoldDB" id="E9I5J0"/>
<evidence type="ECO:0000313" key="2">
    <source>
        <dbReference type="EMBL" id="EFX60740.1"/>
    </source>
</evidence>
<reference evidence="2 3" key="1">
    <citation type="journal article" date="2011" name="Science">
        <title>The ecoresponsive genome of Daphnia pulex.</title>
        <authorList>
            <person name="Colbourne J.K."/>
            <person name="Pfrender M.E."/>
            <person name="Gilbert D."/>
            <person name="Thomas W.K."/>
            <person name="Tucker A."/>
            <person name="Oakley T.H."/>
            <person name="Tokishita S."/>
            <person name="Aerts A."/>
            <person name="Arnold G.J."/>
            <person name="Basu M.K."/>
            <person name="Bauer D.J."/>
            <person name="Caceres C.E."/>
            <person name="Carmel L."/>
            <person name="Casola C."/>
            <person name="Choi J.H."/>
            <person name="Detter J.C."/>
            <person name="Dong Q."/>
            <person name="Dusheyko S."/>
            <person name="Eads B.D."/>
            <person name="Frohlich T."/>
            <person name="Geiler-Samerotte K.A."/>
            <person name="Gerlach D."/>
            <person name="Hatcher P."/>
            <person name="Jogdeo S."/>
            <person name="Krijgsveld J."/>
            <person name="Kriventseva E.V."/>
            <person name="Kultz D."/>
            <person name="Laforsch C."/>
            <person name="Lindquist E."/>
            <person name="Lopez J."/>
            <person name="Manak J.R."/>
            <person name="Muller J."/>
            <person name="Pangilinan J."/>
            <person name="Patwardhan R.P."/>
            <person name="Pitluck S."/>
            <person name="Pritham E.J."/>
            <person name="Rechtsteiner A."/>
            <person name="Rho M."/>
            <person name="Rogozin I.B."/>
            <person name="Sakarya O."/>
            <person name="Salamov A."/>
            <person name="Schaack S."/>
            <person name="Shapiro H."/>
            <person name="Shiga Y."/>
            <person name="Skalitzky C."/>
            <person name="Smith Z."/>
            <person name="Souvorov A."/>
            <person name="Sung W."/>
            <person name="Tang Z."/>
            <person name="Tsuchiya D."/>
            <person name="Tu H."/>
            <person name="Vos H."/>
            <person name="Wang M."/>
            <person name="Wolf Y.I."/>
            <person name="Yamagata H."/>
            <person name="Yamada T."/>
            <person name="Ye Y."/>
            <person name="Shaw J.R."/>
            <person name="Andrews J."/>
            <person name="Crease T.J."/>
            <person name="Tang H."/>
            <person name="Lucas S.M."/>
            <person name="Robertson H.M."/>
            <person name="Bork P."/>
            <person name="Koonin E.V."/>
            <person name="Zdobnov E.M."/>
            <person name="Grigoriev I.V."/>
            <person name="Lynch M."/>
            <person name="Boore J.L."/>
        </authorList>
    </citation>
    <scope>NUCLEOTIDE SEQUENCE [LARGE SCALE GENOMIC DNA]</scope>
</reference>
<feature type="transmembrane region" description="Helical" evidence="1">
    <location>
        <begin position="15"/>
        <end position="40"/>
    </location>
</feature>
<dbReference type="InParanoid" id="E9I5J0"/>
<organism evidence="2 3">
    <name type="scientific">Daphnia pulex</name>
    <name type="common">Water flea</name>
    <dbReference type="NCBI Taxonomy" id="6669"/>
    <lineage>
        <taxon>Eukaryota</taxon>
        <taxon>Metazoa</taxon>
        <taxon>Ecdysozoa</taxon>
        <taxon>Arthropoda</taxon>
        <taxon>Crustacea</taxon>
        <taxon>Branchiopoda</taxon>
        <taxon>Diplostraca</taxon>
        <taxon>Cladocera</taxon>
        <taxon>Anomopoda</taxon>
        <taxon>Daphniidae</taxon>
        <taxon>Daphnia</taxon>
    </lineage>
</organism>
<accession>E9I5J0</accession>
<proteinExistence type="predicted"/>
<dbReference type="HOGENOM" id="CLU_2963132_0_0_1"/>
<dbReference type="Proteomes" id="UP000000305">
    <property type="component" value="Unassembled WGS sequence"/>
</dbReference>
<keyword evidence="1" id="KW-0472">Membrane</keyword>
<dbReference type="KEGG" id="dpx:DAPPUDRAFT_341705"/>
<dbReference type="OrthoDB" id="10565615at2759"/>
<keyword evidence="1" id="KW-1133">Transmembrane helix</keyword>
<evidence type="ECO:0000256" key="1">
    <source>
        <dbReference type="SAM" id="Phobius"/>
    </source>
</evidence>
<keyword evidence="3" id="KW-1185">Reference proteome</keyword>
<name>E9I5J0_DAPPU</name>
<gene>
    <name evidence="2" type="ORF">DAPPUDRAFT_341705</name>
</gene>
<evidence type="ECO:0000313" key="3">
    <source>
        <dbReference type="Proteomes" id="UP000000305"/>
    </source>
</evidence>
<protein>
    <submittedName>
        <fullName evidence="2">Uncharacterized protein</fullName>
    </submittedName>
</protein>
<dbReference type="EMBL" id="GL735675">
    <property type="protein sequence ID" value="EFX60740.1"/>
    <property type="molecule type" value="Genomic_DNA"/>
</dbReference>
<sequence length="59" mass="6736">MLNHSMPDLSSECLVIQLIWSCSFAHLSVVYGLGGISAFYSCHPRYHWSIPFVIHTHFV</sequence>